<keyword evidence="1" id="KW-0472">Membrane</keyword>
<dbReference type="AlphaFoldDB" id="A0A0M3HU76"/>
<keyword evidence="2" id="KW-1185">Reference proteome</keyword>
<evidence type="ECO:0000313" key="2">
    <source>
        <dbReference type="Proteomes" id="UP000036681"/>
    </source>
</evidence>
<evidence type="ECO:0000313" key="3">
    <source>
        <dbReference type="WBParaSite" id="ALUE_0000631501-mRNA-1"/>
    </source>
</evidence>
<dbReference type="Proteomes" id="UP000036681">
    <property type="component" value="Unplaced"/>
</dbReference>
<keyword evidence="1" id="KW-1133">Transmembrane helix</keyword>
<proteinExistence type="predicted"/>
<keyword evidence="1" id="KW-0812">Transmembrane</keyword>
<accession>A0A0M3HU76</accession>
<evidence type="ECO:0000256" key="1">
    <source>
        <dbReference type="SAM" id="Phobius"/>
    </source>
</evidence>
<name>A0A0M3HU76_ASCLU</name>
<dbReference type="WBParaSite" id="ALUE_0000631501-mRNA-1">
    <property type="protein sequence ID" value="ALUE_0000631501-mRNA-1"/>
    <property type="gene ID" value="ALUE_0000631501"/>
</dbReference>
<feature type="transmembrane region" description="Helical" evidence="1">
    <location>
        <begin position="129"/>
        <end position="158"/>
    </location>
</feature>
<organism evidence="2 3">
    <name type="scientific">Ascaris lumbricoides</name>
    <name type="common">Giant roundworm</name>
    <dbReference type="NCBI Taxonomy" id="6252"/>
    <lineage>
        <taxon>Eukaryota</taxon>
        <taxon>Metazoa</taxon>
        <taxon>Ecdysozoa</taxon>
        <taxon>Nematoda</taxon>
        <taxon>Chromadorea</taxon>
        <taxon>Rhabditida</taxon>
        <taxon>Spirurina</taxon>
        <taxon>Ascaridomorpha</taxon>
        <taxon>Ascaridoidea</taxon>
        <taxon>Ascarididae</taxon>
        <taxon>Ascaris</taxon>
    </lineage>
</organism>
<feature type="transmembrane region" description="Helical" evidence="1">
    <location>
        <begin position="98"/>
        <end position="122"/>
    </location>
</feature>
<protein>
    <submittedName>
        <fullName evidence="3">MARVEL domain-containing protein</fullName>
    </submittedName>
</protein>
<reference evidence="3" key="1">
    <citation type="submission" date="2017-02" db="UniProtKB">
        <authorList>
            <consortium name="WormBaseParasite"/>
        </authorList>
    </citation>
    <scope>IDENTIFICATION</scope>
</reference>
<feature type="transmembrane region" description="Helical" evidence="1">
    <location>
        <begin position="66"/>
        <end position="86"/>
    </location>
</feature>
<sequence length="243" mass="27315">MKQVQSKHGKGQVNGLQIEELLDENATFHNIITDLYSEHLIDNSTIHIGDNGPEIDLMELLRISSMVYIGMCILWLVSLFSLLASIKLDNLDLAVFNAIILCIVMIYAIIHALFVSILFFYLRHVHWKTVVIIGSVVIGLFTTSLFCAFSLALIVAWYRYVVYVNDSDQVDVLIMQHAETSPITCNTTSEQMMICQCVASIVNVIKGSAHKRGPTNDYSIPEATRRSQIPYGDDGLVQQFSHF</sequence>